<evidence type="ECO:0000256" key="2">
    <source>
        <dbReference type="SAM" id="Phobius"/>
    </source>
</evidence>
<organism evidence="3 4">
    <name type="scientific">Coemansia pectinata</name>
    <dbReference type="NCBI Taxonomy" id="1052879"/>
    <lineage>
        <taxon>Eukaryota</taxon>
        <taxon>Fungi</taxon>
        <taxon>Fungi incertae sedis</taxon>
        <taxon>Zoopagomycota</taxon>
        <taxon>Kickxellomycotina</taxon>
        <taxon>Kickxellomycetes</taxon>
        <taxon>Kickxellales</taxon>
        <taxon>Kickxellaceae</taxon>
        <taxon>Coemansia</taxon>
    </lineage>
</organism>
<proteinExistence type="predicted"/>
<evidence type="ECO:0000313" key="4">
    <source>
        <dbReference type="Proteomes" id="UP001140011"/>
    </source>
</evidence>
<sequence>MTCKCLRQENVVRCYEKCGDDDYFKKLAQGEKGQQQIFCSQRRAGEPEDMPIIGSDGPAISEHKKAPAVKQKKAVEPVKQAPAPPPPVQQQQDWDYRNNGGVVMRGGSGGTGDRDSGVGNGMVRNMDVEGTAAARAVVNAGAVAVSLLAAVLFVF</sequence>
<keyword evidence="2" id="KW-0812">Transmembrane</keyword>
<reference evidence="3" key="1">
    <citation type="submission" date="2022-07" db="EMBL/GenBank/DDBJ databases">
        <title>Phylogenomic reconstructions and comparative analyses of Kickxellomycotina fungi.</title>
        <authorList>
            <person name="Reynolds N.K."/>
            <person name="Stajich J.E."/>
            <person name="Barry K."/>
            <person name="Grigoriev I.V."/>
            <person name="Crous P."/>
            <person name="Smith M.E."/>
        </authorList>
    </citation>
    <scope>NUCLEOTIDE SEQUENCE</scope>
    <source>
        <strain evidence="3">BCRC 34297</strain>
    </source>
</reference>
<dbReference type="Proteomes" id="UP001140011">
    <property type="component" value="Unassembled WGS sequence"/>
</dbReference>
<accession>A0A9W8H0E5</accession>
<feature type="transmembrane region" description="Helical" evidence="2">
    <location>
        <begin position="132"/>
        <end position="154"/>
    </location>
</feature>
<dbReference type="AlphaFoldDB" id="A0A9W8H0E5"/>
<feature type="compositionally biased region" description="Low complexity" evidence="1">
    <location>
        <begin position="89"/>
        <end position="102"/>
    </location>
</feature>
<dbReference type="OrthoDB" id="5579749at2759"/>
<keyword evidence="2" id="KW-0472">Membrane</keyword>
<evidence type="ECO:0000313" key="3">
    <source>
        <dbReference type="EMBL" id="KAJ2753054.1"/>
    </source>
</evidence>
<keyword evidence="2" id="KW-1133">Transmembrane helix</keyword>
<gene>
    <name evidence="3" type="ORF">GGI19_003404</name>
</gene>
<feature type="region of interest" description="Disordered" evidence="1">
    <location>
        <begin position="42"/>
        <end position="118"/>
    </location>
</feature>
<comment type="caution">
    <text evidence="3">The sequence shown here is derived from an EMBL/GenBank/DDBJ whole genome shotgun (WGS) entry which is preliminary data.</text>
</comment>
<protein>
    <submittedName>
        <fullName evidence="3">Uncharacterized protein</fullName>
    </submittedName>
</protein>
<dbReference type="EMBL" id="JANBUH010000224">
    <property type="protein sequence ID" value="KAJ2753054.1"/>
    <property type="molecule type" value="Genomic_DNA"/>
</dbReference>
<keyword evidence="4" id="KW-1185">Reference proteome</keyword>
<evidence type="ECO:0000256" key="1">
    <source>
        <dbReference type="SAM" id="MobiDB-lite"/>
    </source>
</evidence>
<name>A0A9W8H0E5_9FUNG</name>